<dbReference type="InterPro" id="IPR045851">
    <property type="entry name" value="AMP-bd_C_sf"/>
</dbReference>
<dbReference type="Proteomes" id="UP000018291">
    <property type="component" value="Unassembled WGS sequence"/>
</dbReference>
<keyword evidence="3" id="KW-0436">Ligase</keyword>
<dbReference type="InterPro" id="IPR050237">
    <property type="entry name" value="ATP-dep_AMP-bd_enzyme"/>
</dbReference>
<dbReference type="AlphaFoldDB" id="R4Z692"/>
<dbReference type="Pfam" id="PF00501">
    <property type="entry name" value="AMP-binding"/>
    <property type="match status" value="1"/>
</dbReference>
<dbReference type="InterPro" id="IPR025110">
    <property type="entry name" value="AMP-bd_C"/>
</dbReference>
<keyword evidence="4" id="KW-1185">Reference proteome</keyword>
<evidence type="ECO:0000259" key="2">
    <source>
        <dbReference type="Pfam" id="PF13193"/>
    </source>
</evidence>
<name>R4Z692_9ACTN</name>
<dbReference type="Gene3D" id="3.40.50.12780">
    <property type="entry name" value="N-terminal domain of ligase-like"/>
    <property type="match status" value="1"/>
</dbReference>
<dbReference type="eggNOG" id="COG0318">
    <property type="taxonomic scope" value="Bacteria"/>
</dbReference>
<evidence type="ECO:0000313" key="3">
    <source>
        <dbReference type="EMBL" id="CCM64317.1"/>
    </source>
</evidence>
<dbReference type="STRING" id="1229780.BN381_360019"/>
<gene>
    <name evidence="3" type="ORF">BN381_360019</name>
</gene>
<sequence length="530" mass="56543">MEFNLADLFESVAATVPEADALVAGDRRLTYRALDDRTNRLANHLAAAGVGRDDFVGLHLSNGTEYIEAMLACFKLRAVPVNINWRYVSAELRYLYEDAGLVGLIVHRRFGEAAGGALDAIADARVVLDVDDGTDAPPIGEDYEAALASSSVEPSFGPRSADDLYCVYTGGTTGMPKGVLWRHEDIFFAAMGGGDPMQFGNVIAEPGELADRVLSPGLVELPVPPLMHASAQWLAFHTFFGGGKLVLSPGGKFDPAAIWRLVADEGVNILVIVGDAMARPLLDHLDEFGGDDELSSLMALGSGGAILSPSTKSRLRGRFKDLVIVDAFGASETGQLGGKPPEADPFGAPRLTADEHTTVFDDEFRPVQPGSGVIGLLARGGRVPLRYHGDPAKTAATFVEVDGVRWSLPGDEATIASDGTIELLGRSAQCINTGGEKVYAEEVETVLLGHPDIEDVVVVGVPDDRWGHRVVAVASERAGRSVSLDDLRRHGQADLASYKLPRDLVVVDEIVRQPSGKPDYRWAVGVAEEN</sequence>
<dbReference type="Pfam" id="PF13193">
    <property type="entry name" value="AMP-binding_C"/>
    <property type="match status" value="1"/>
</dbReference>
<protein>
    <submittedName>
        <fullName evidence="3">Putative AMP-dependent synthetase/ligase</fullName>
        <ecNumber evidence="3">6.2.1.-</ecNumber>
    </submittedName>
</protein>
<dbReference type="PANTHER" id="PTHR43767:SF1">
    <property type="entry name" value="NONRIBOSOMAL PEPTIDE SYNTHASE PES1 (EUROFUNG)-RELATED"/>
    <property type="match status" value="1"/>
</dbReference>
<evidence type="ECO:0000313" key="4">
    <source>
        <dbReference type="Proteomes" id="UP000018291"/>
    </source>
</evidence>
<dbReference type="GO" id="GO:0016878">
    <property type="term" value="F:acid-thiol ligase activity"/>
    <property type="evidence" value="ECO:0007669"/>
    <property type="project" value="UniProtKB-ARBA"/>
</dbReference>
<dbReference type="EMBL" id="CANL01000030">
    <property type="protein sequence ID" value="CCM64317.1"/>
    <property type="molecule type" value="Genomic_DNA"/>
</dbReference>
<reference evidence="3 4" key="1">
    <citation type="journal article" date="2013" name="ISME J.">
        <title>Metabolic model for the filamentous 'Candidatus Microthrix parvicella' based on genomic and metagenomic analyses.</title>
        <authorList>
            <person name="Jon McIlroy S."/>
            <person name="Kristiansen R."/>
            <person name="Albertsen M."/>
            <person name="Michael Karst S."/>
            <person name="Rossetti S."/>
            <person name="Lund Nielsen J."/>
            <person name="Tandoi V."/>
            <person name="James Seviour R."/>
            <person name="Nielsen P.H."/>
        </authorList>
    </citation>
    <scope>NUCLEOTIDE SEQUENCE [LARGE SCALE GENOMIC DNA]</scope>
    <source>
        <strain evidence="3 4">RN1</strain>
    </source>
</reference>
<dbReference type="NCBIfam" id="NF005863">
    <property type="entry name" value="PRK07798.1"/>
    <property type="match status" value="1"/>
</dbReference>
<dbReference type="RefSeq" id="WP_012228202.1">
    <property type="nucleotide sequence ID" value="NZ_HG422565.1"/>
</dbReference>
<feature type="domain" description="AMP-dependent synthetase/ligase" evidence="1">
    <location>
        <begin position="9"/>
        <end position="371"/>
    </location>
</feature>
<dbReference type="HOGENOM" id="CLU_000022_59_0_11"/>
<dbReference type="InterPro" id="IPR042099">
    <property type="entry name" value="ANL_N_sf"/>
</dbReference>
<dbReference type="Gene3D" id="3.30.300.30">
    <property type="match status" value="1"/>
</dbReference>
<accession>R4Z692</accession>
<dbReference type="SUPFAM" id="SSF56801">
    <property type="entry name" value="Acetyl-CoA synthetase-like"/>
    <property type="match status" value="1"/>
</dbReference>
<dbReference type="EC" id="6.2.1.-" evidence="3"/>
<dbReference type="OrthoDB" id="3443462at2"/>
<dbReference type="InterPro" id="IPR000873">
    <property type="entry name" value="AMP-dep_synth/lig_dom"/>
</dbReference>
<organism evidence="3 4">
    <name type="scientific">Candidatus Neomicrothrix parvicella RN1</name>
    <dbReference type="NCBI Taxonomy" id="1229780"/>
    <lineage>
        <taxon>Bacteria</taxon>
        <taxon>Bacillati</taxon>
        <taxon>Actinomycetota</taxon>
        <taxon>Acidimicrobiia</taxon>
        <taxon>Acidimicrobiales</taxon>
        <taxon>Microthrixaceae</taxon>
        <taxon>Candidatus Neomicrothrix</taxon>
    </lineage>
</organism>
<feature type="domain" description="AMP-binding enzyme C-terminal" evidence="2">
    <location>
        <begin position="442"/>
        <end position="517"/>
    </location>
</feature>
<dbReference type="PANTHER" id="PTHR43767">
    <property type="entry name" value="LONG-CHAIN-FATTY-ACID--COA LIGASE"/>
    <property type="match status" value="1"/>
</dbReference>
<proteinExistence type="predicted"/>
<comment type="caution">
    <text evidence="3">The sequence shown here is derived from an EMBL/GenBank/DDBJ whole genome shotgun (WGS) entry which is preliminary data.</text>
</comment>
<evidence type="ECO:0000259" key="1">
    <source>
        <dbReference type="Pfam" id="PF00501"/>
    </source>
</evidence>